<evidence type="ECO:0000313" key="3">
    <source>
        <dbReference type="Proteomes" id="UP000266861"/>
    </source>
</evidence>
<organism evidence="2 3">
    <name type="scientific">Diversispora epigaea</name>
    <dbReference type="NCBI Taxonomy" id="1348612"/>
    <lineage>
        <taxon>Eukaryota</taxon>
        <taxon>Fungi</taxon>
        <taxon>Fungi incertae sedis</taxon>
        <taxon>Mucoromycota</taxon>
        <taxon>Glomeromycotina</taxon>
        <taxon>Glomeromycetes</taxon>
        <taxon>Diversisporales</taxon>
        <taxon>Diversisporaceae</taxon>
        <taxon>Diversispora</taxon>
    </lineage>
</organism>
<accession>A0A397J086</accession>
<evidence type="ECO:0000256" key="1">
    <source>
        <dbReference type="SAM" id="MobiDB-lite"/>
    </source>
</evidence>
<keyword evidence="3" id="KW-1185">Reference proteome</keyword>
<name>A0A397J086_9GLOM</name>
<proteinExistence type="predicted"/>
<sequence>MSRAEYDINKRLERTGGHNVLNRVINAERSYDSISRRIKKASGRKITSIHEERCPSLGIVTQVPIKLEEIVVVVDMEVIDAAGYALILETDWLRKARAIIQWLTKIKHINNKTTKRTQITNNFTSDTQHRALVNKKLSKKQQNLNKNGYILLRLKEDLYDTQQIPFPSSSQIHIKPTKEPRGFWKRVWRYSKSYDISRINLSRRHKESNKGGYGPTKGTSSLHNETLLEPSSNENNEIKNEPRYPLLTVIYLPNKRRKQTTISRD</sequence>
<dbReference type="Proteomes" id="UP000266861">
    <property type="component" value="Unassembled WGS sequence"/>
</dbReference>
<reference evidence="2 3" key="1">
    <citation type="submission" date="2018-08" db="EMBL/GenBank/DDBJ databases">
        <title>Genome and evolution of the arbuscular mycorrhizal fungus Diversispora epigaea (formerly Glomus versiforme) and its bacterial endosymbionts.</title>
        <authorList>
            <person name="Sun X."/>
            <person name="Fei Z."/>
            <person name="Harrison M."/>
        </authorList>
    </citation>
    <scope>NUCLEOTIDE SEQUENCE [LARGE SCALE GENOMIC DNA]</scope>
    <source>
        <strain evidence="2 3">IT104</strain>
    </source>
</reference>
<dbReference type="InterPro" id="IPR021109">
    <property type="entry name" value="Peptidase_aspartic_dom_sf"/>
</dbReference>
<feature type="compositionally biased region" description="Polar residues" evidence="1">
    <location>
        <begin position="217"/>
        <end position="235"/>
    </location>
</feature>
<dbReference type="EMBL" id="PQFF01000109">
    <property type="protein sequence ID" value="RHZ81699.1"/>
    <property type="molecule type" value="Genomic_DNA"/>
</dbReference>
<dbReference type="AlphaFoldDB" id="A0A397J086"/>
<dbReference type="Gene3D" id="2.40.70.10">
    <property type="entry name" value="Acid Proteases"/>
    <property type="match status" value="1"/>
</dbReference>
<comment type="caution">
    <text evidence="2">The sequence shown here is derived from an EMBL/GenBank/DDBJ whole genome shotgun (WGS) entry which is preliminary data.</text>
</comment>
<protein>
    <submittedName>
        <fullName evidence="2">Uncharacterized protein</fullName>
    </submittedName>
</protein>
<feature type="region of interest" description="Disordered" evidence="1">
    <location>
        <begin position="205"/>
        <end position="240"/>
    </location>
</feature>
<gene>
    <name evidence="2" type="ORF">Glove_117g293</name>
</gene>
<evidence type="ECO:0000313" key="2">
    <source>
        <dbReference type="EMBL" id="RHZ81699.1"/>
    </source>
</evidence>